<evidence type="ECO:0000313" key="7">
    <source>
        <dbReference type="Proteomes" id="UP001165363"/>
    </source>
</evidence>
<comment type="subcellular location">
    <subcellularLocation>
        <location evidence="5">Cell inner membrane</location>
        <topology evidence="5">Multi-pass membrane protein</topology>
    </subcellularLocation>
</comment>
<dbReference type="HAMAP" id="MF_00189">
    <property type="entry name" value="YciB"/>
    <property type="match status" value="1"/>
</dbReference>
<feature type="transmembrane region" description="Helical" evidence="5">
    <location>
        <begin position="169"/>
        <end position="190"/>
    </location>
</feature>
<comment type="function">
    <text evidence="5">Plays a role in cell envelope biogenesis, maintenance of cell envelope integrity and membrane homeostasis.</text>
</comment>
<dbReference type="Pfam" id="PF04279">
    <property type="entry name" value="IspA"/>
    <property type="match status" value="1"/>
</dbReference>
<evidence type="ECO:0000256" key="5">
    <source>
        <dbReference type="HAMAP-Rule" id="MF_00189"/>
    </source>
</evidence>
<feature type="transmembrane region" description="Helical" evidence="5">
    <location>
        <begin position="43"/>
        <end position="64"/>
    </location>
</feature>
<evidence type="ECO:0000313" key="6">
    <source>
        <dbReference type="EMBL" id="MCL6682727.1"/>
    </source>
</evidence>
<dbReference type="PANTHER" id="PTHR36917:SF1">
    <property type="entry name" value="INNER MEMBRANE-SPANNING PROTEIN YCIB"/>
    <property type="match status" value="1"/>
</dbReference>
<name>A0ABT0RJD8_9SPHN</name>
<feature type="transmembrane region" description="Helical" evidence="5">
    <location>
        <begin position="100"/>
        <end position="119"/>
    </location>
</feature>
<dbReference type="Proteomes" id="UP001165363">
    <property type="component" value="Unassembled WGS sequence"/>
</dbReference>
<reference evidence="6" key="1">
    <citation type="submission" date="2022-05" db="EMBL/GenBank/DDBJ databases">
        <authorList>
            <person name="Jo J.-H."/>
            <person name="Im W.-T."/>
        </authorList>
    </citation>
    <scope>NUCLEOTIDE SEQUENCE</scope>
    <source>
        <strain evidence="6">SE158</strain>
    </source>
</reference>
<accession>A0ABT0RJD8</accession>
<dbReference type="RefSeq" id="WP_249846680.1">
    <property type="nucleotide sequence ID" value="NZ_JAMGBD010000001.1"/>
</dbReference>
<proteinExistence type="inferred from homology"/>
<keyword evidence="2 5" id="KW-0812">Transmembrane</keyword>
<keyword evidence="4 5" id="KW-0472">Membrane</keyword>
<organism evidence="6 7">
    <name type="scientific">Sphingomonas alba</name>
    <dbReference type="NCBI Taxonomy" id="2908208"/>
    <lineage>
        <taxon>Bacteria</taxon>
        <taxon>Pseudomonadati</taxon>
        <taxon>Pseudomonadota</taxon>
        <taxon>Alphaproteobacteria</taxon>
        <taxon>Sphingomonadales</taxon>
        <taxon>Sphingomonadaceae</taxon>
        <taxon>Sphingomonas</taxon>
    </lineage>
</organism>
<feature type="transmembrane region" description="Helical" evidence="5">
    <location>
        <begin position="14"/>
        <end position="31"/>
    </location>
</feature>
<dbReference type="EMBL" id="JAMGBD010000001">
    <property type="protein sequence ID" value="MCL6682727.1"/>
    <property type="molecule type" value="Genomic_DNA"/>
</dbReference>
<feature type="transmembrane region" description="Helical" evidence="5">
    <location>
        <begin position="70"/>
        <end position="88"/>
    </location>
</feature>
<evidence type="ECO:0000256" key="3">
    <source>
        <dbReference type="ARBA" id="ARBA00022989"/>
    </source>
</evidence>
<comment type="caution">
    <text evidence="6">The sequence shown here is derived from an EMBL/GenBank/DDBJ whole genome shotgun (WGS) entry which is preliminary data.</text>
</comment>
<dbReference type="PANTHER" id="PTHR36917">
    <property type="entry name" value="INTRACELLULAR SEPTATION PROTEIN A-RELATED"/>
    <property type="match status" value="1"/>
</dbReference>
<evidence type="ECO:0000256" key="1">
    <source>
        <dbReference type="ARBA" id="ARBA00022475"/>
    </source>
</evidence>
<protein>
    <recommendedName>
        <fullName evidence="5">Inner membrane-spanning protein YciB</fullName>
    </recommendedName>
</protein>
<dbReference type="InterPro" id="IPR006008">
    <property type="entry name" value="YciB"/>
</dbReference>
<evidence type="ECO:0000256" key="2">
    <source>
        <dbReference type="ARBA" id="ARBA00022692"/>
    </source>
</evidence>
<comment type="similarity">
    <text evidence="5">Belongs to the YciB family.</text>
</comment>
<keyword evidence="3 5" id="KW-1133">Transmembrane helix</keyword>
<keyword evidence="5" id="KW-0997">Cell inner membrane</keyword>
<sequence>MTEAPTKTKSPSPWVRYAIEYGPLLIFFLTYKFAPYDRLTATLLATGVFMAAILVALVAALVVLKRVPPITWLSAVLVIVMGGITLYLHDARFIQMKPTIIYAVLAAILFIGILRKKPVLKWLFGEIFPGLDETGWLKLTRNWAFYFLFLALANEVIRATMSFDAWLTIKVWGVTILSIVFAAANVPMLLRHGLDPEEKDKPLDIGAVE</sequence>
<keyword evidence="1 5" id="KW-1003">Cell membrane</keyword>
<keyword evidence="7" id="KW-1185">Reference proteome</keyword>
<gene>
    <name evidence="5" type="primary">yciB</name>
    <name evidence="6" type="ORF">LZ536_02275</name>
</gene>
<evidence type="ECO:0000256" key="4">
    <source>
        <dbReference type="ARBA" id="ARBA00023136"/>
    </source>
</evidence>